<evidence type="ECO:0000313" key="2">
    <source>
        <dbReference type="EMBL" id="AXF39683.1"/>
    </source>
</evidence>
<reference evidence="3" key="1">
    <citation type="submission" date="2018-06" db="EMBL/GenBank/DDBJ databases">
        <authorList>
            <person name="Furiman D.A."/>
            <person name="Rai P."/>
            <person name="Ward A.T."/>
            <person name="Fajardo C.P."/>
            <person name="Breakwell D.P."/>
            <person name="Grose J.H."/>
            <person name="Hope S."/>
            <person name="Tsourkas P.K."/>
        </authorList>
    </citation>
    <scope>NUCLEOTIDE SEQUENCE [LARGE SCALE GENOMIC DNA]</scope>
</reference>
<keyword evidence="3" id="KW-1185">Reference proteome</keyword>
<evidence type="ECO:0000256" key="1">
    <source>
        <dbReference type="SAM" id="Coils"/>
    </source>
</evidence>
<organism evidence="2 3">
    <name type="scientific">Paenibacillus phage Kawika</name>
    <dbReference type="NCBI Taxonomy" id="2249777"/>
    <lineage>
        <taxon>Viruses</taxon>
        <taxon>Duplodnaviria</taxon>
        <taxon>Heunggongvirae</taxon>
        <taxon>Uroviricota</taxon>
        <taxon>Caudoviricetes</taxon>
        <taxon>Fernvirus</taxon>
        <taxon>Fernvirus kawika</taxon>
    </lineage>
</organism>
<feature type="coiled-coil region" evidence="1">
    <location>
        <begin position="7"/>
        <end position="87"/>
    </location>
</feature>
<evidence type="ECO:0000313" key="3">
    <source>
        <dbReference type="Proteomes" id="UP000255623"/>
    </source>
</evidence>
<dbReference type="EMBL" id="MH431936">
    <property type="protein sequence ID" value="AXF39683.1"/>
    <property type="molecule type" value="Genomic_DNA"/>
</dbReference>
<gene>
    <name evidence="2" type="ORF">KAWIKA_59</name>
</gene>
<dbReference type="Proteomes" id="UP000255623">
    <property type="component" value="Segment"/>
</dbReference>
<keyword evidence="1" id="KW-0175">Coiled coil</keyword>
<name>A0A345AS79_9CAUD</name>
<accession>A0A345AS79</accession>
<protein>
    <submittedName>
        <fullName evidence="2">Uncharacterized protein</fullName>
    </submittedName>
</protein>
<sequence>MSRKSAITTLEKRIEKLQKRNEILINAEFRQCKEIEKLVQDNRKLQSELEQERHFAEGLSKANEVLARKYRAEKARADAMAKFLKEERDQMRYGIMDGSFLIETYDTPEEAYEAAKFAYEETGSFHGVVAITPFEEEVSKLQETVSAYHKRQLELVNALMNIKRELAWGDAENAVSKAIHHIDNILKELCGGEIDNE</sequence>
<proteinExistence type="predicted"/>